<dbReference type="Proteomes" id="UP000185657">
    <property type="component" value="Unassembled WGS sequence"/>
</dbReference>
<dbReference type="OrthoDB" id="5622860at2"/>
<dbReference type="RefSeq" id="WP_066084368.1">
    <property type="nucleotide sequence ID" value="NZ_CP017476.1"/>
</dbReference>
<evidence type="ECO:0000313" key="5">
    <source>
        <dbReference type="Proteomes" id="UP000185680"/>
    </source>
</evidence>
<feature type="signal peptide" evidence="1">
    <location>
        <begin position="1"/>
        <end position="22"/>
    </location>
</feature>
<keyword evidence="1" id="KW-0732">Signal</keyword>
<evidence type="ECO:0000313" key="4">
    <source>
        <dbReference type="Proteomes" id="UP000185657"/>
    </source>
</evidence>
<feature type="chain" id="PRO_5044549681" description="Porin domain-containing protein" evidence="1">
    <location>
        <begin position="23"/>
        <end position="303"/>
    </location>
</feature>
<dbReference type="EMBL" id="CP017476">
    <property type="protein sequence ID" value="AOW13917.1"/>
    <property type="molecule type" value="Genomic_DNA"/>
</dbReference>
<dbReference type="KEGG" id="hyl:LPB072_14820"/>
<evidence type="ECO:0000313" key="2">
    <source>
        <dbReference type="EMBL" id="AOW13917.1"/>
    </source>
</evidence>
<reference evidence="3 4" key="1">
    <citation type="submission" date="2016-02" db="EMBL/GenBank/DDBJ databases">
        <title>Draft genome sequence of Hydrogenophaga sp. LPB0072.</title>
        <authorList>
            <person name="Shin S.-K."/>
            <person name="Yi H."/>
        </authorList>
    </citation>
    <scope>NUCLEOTIDE SEQUENCE [LARGE SCALE GENOMIC DNA]</scope>
    <source>
        <strain evidence="3 4">LPB0072</strain>
    </source>
</reference>
<evidence type="ECO:0000256" key="1">
    <source>
        <dbReference type="SAM" id="SignalP"/>
    </source>
</evidence>
<dbReference type="Proteomes" id="UP000185680">
    <property type="component" value="Chromosome"/>
</dbReference>
<organism evidence="2 5">
    <name type="scientific">Hydrogenophaga crassostreae</name>
    <dbReference type="NCBI Taxonomy" id="1763535"/>
    <lineage>
        <taxon>Bacteria</taxon>
        <taxon>Pseudomonadati</taxon>
        <taxon>Pseudomonadota</taxon>
        <taxon>Betaproteobacteria</taxon>
        <taxon>Burkholderiales</taxon>
        <taxon>Comamonadaceae</taxon>
        <taxon>Hydrogenophaga</taxon>
    </lineage>
</organism>
<dbReference type="AlphaFoldDB" id="A0A170AJI6"/>
<evidence type="ECO:0000313" key="3">
    <source>
        <dbReference type="EMBL" id="OAD44118.1"/>
    </source>
</evidence>
<keyword evidence="4" id="KW-1185">Reference proteome</keyword>
<accession>A0A170AJI6</accession>
<dbReference type="EMBL" id="LVWD01000001">
    <property type="protein sequence ID" value="OAD44118.1"/>
    <property type="molecule type" value="Genomic_DNA"/>
</dbReference>
<protein>
    <recommendedName>
        <fullName evidence="6">Porin domain-containing protein</fullName>
    </recommendedName>
</protein>
<dbReference type="Pfam" id="PF16966">
    <property type="entry name" value="Porin_8"/>
    <property type="match status" value="1"/>
</dbReference>
<evidence type="ECO:0008006" key="6">
    <source>
        <dbReference type="Google" id="ProtNLM"/>
    </source>
</evidence>
<proteinExistence type="predicted"/>
<dbReference type="InterPro" id="IPR016963">
    <property type="entry name" value="Glycoporin_RafY"/>
</dbReference>
<gene>
    <name evidence="2" type="ORF">LPB072_14820</name>
    <name evidence="3" type="ORF">LPB72_00995</name>
</gene>
<name>A0A170AJI6_9BURK</name>
<sequence length="303" mass="31251">MQNVFKLAAVAALCATAMAAHAEATFDANLELDTTYTNAVDAPASNARDSDLGMGGRIEFNIGGKATNGDAFVAGRASLLIKKDGDTGVDDMWVQFGNAGMDVKLGRFEATDLFPVGKDTVLEEAGYSAYRANKLRGRFGSDSAHGALGINAGPARIEVGMVYSKEDGEARGIRPAVVFTTGPVTLRAGLESVKVVGTDGSNTGVGLSMGYALSSDASINVNFAKMEDDKAFGVNGTFGPAGIGMIYGKGATSADKVTTVYAAYSLPLFGVKGATVTPAMSYSKGGTGTDNQIAARVRINYAF</sequence>
<reference evidence="2 5" key="2">
    <citation type="submission" date="2016-10" db="EMBL/GenBank/DDBJ databases">
        <title>Hydorgenophaga sp. LPB0072 isolated from gastropod.</title>
        <authorList>
            <person name="Kim E."/>
            <person name="Yi H."/>
        </authorList>
    </citation>
    <scope>NUCLEOTIDE SEQUENCE [LARGE SCALE GENOMIC DNA]</scope>
    <source>
        <strain evidence="2 5">LPB0072</strain>
    </source>
</reference>